<gene>
    <name evidence="2" type="ORF">PLEPLA_LOCUS17003</name>
</gene>
<evidence type="ECO:0000313" key="2">
    <source>
        <dbReference type="EMBL" id="CAB1429028.1"/>
    </source>
</evidence>
<comment type="caution">
    <text evidence="2">The sequence shown here is derived from an EMBL/GenBank/DDBJ whole genome shotgun (WGS) entry which is preliminary data.</text>
</comment>
<accession>A0A9N7UFC6</accession>
<proteinExistence type="predicted"/>
<keyword evidence="3" id="KW-1185">Reference proteome</keyword>
<sequence>MSVVMASDTDSAGDKPTVRTEDDVSTVKQLEEVNNRLGTLSEGITMCERVLNDLKDLSEVLVRKSLQDVTLPPQK</sequence>
<evidence type="ECO:0000256" key="1">
    <source>
        <dbReference type="SAM" id="MobiDB-lite"/>
    </source>
</evidence>
<dbReference type="AlphaFoldDB" id="A0A9N7UFC6"/>
<dbReference type="Proteomes" id="UP001153269">
    <property type="component" value="Unassembled WGS sequence"/>
</dbReference>
<evidence type="ECO:0000313" key="3">
    <source>
        <dbReference type="Proteomes" id="UP001153269"/>
    </source>
</evidence>
<organism evidence="2 3">
    <name type="scientific">Pleuronectes platessa</name>
    <name type="common">European plaice</name>
    <dbReference type="NCBI Taxonomy" id="8262"/>
    <lineage>
        <taxon>Eukaryota</taxon>
        <taxon>Metazoa</taxon>
        <taxon>Chordata</taxon>
        <taxon>Craniata</taxon>
        <taxon>Vertebrata</taxon>
        <taxon>Euteleostomi</taxon>
        <taxon>Actinopterygii</taxon>
        <taxon>Neopterygii</taxon>
        <taxon>Teleostei</taxon>
        <taxon>Neoteleostei</taxon>
        <taxon>Acanthomorphata</taxon>
        <taxon>Carangaria</taxon>
        <taxon>Pleuronectiformes</taxon>
        <taxon>Pleuronectoidei</taxon>
        <taxon>Pleuronectidae</taxon>
        <taxon>Pleuronectes</taxon>
    </lineage>
</organism>
<dbReference type="EMBL" id="CADEAL010001112">
    <property type="protein sequence ID" value="CAB1429028.1"/>
    <property type="molecule type" value="Genomic_DNA"/>
</dbReference>
<feature type="region of interest" description="Disordered" evidence="1">
    <location>
        <begin position="1"/>
        <end position="25"/>
    </location>
</feature>
<name>A0A9N7UFC6_PLEPL</name>
<reference evidence="2" key="1">
    <citation type="submission" date="2020-03" db="EMBL/GenBank/DDBJ databases">
        <authorList>
            <person name="Weist P."/>
        </authorList>
    </citation>
    <scope>NUCLEOTIDE SEQUENCE</scope>
</reference>
<protein>
    <submittedName>
        <fullName evidence="2">Uncharacterized protein</fullName>
    </submittedName>
</protein>
<feature type="compositionally biased region" description="Basic and acidic residues" evidence="1">
    <location>
        <begin position="12"/>
        <end position="22"/>
    </location>
</feature>